<dbReference type="EMBL" id="VSSQ01048947">
    <property type="protein sequence ID" value="MPN02993.1"/>
    <property type="molecule type" value="Genomic_DNA"/>
</dbReference>
<organism evidence="1">
    <name type="scientific">bioreactor metagenome</name>
    <dbReference type="NCBI Taxonomy" id="1076179"/>
    <lineage>
        <taxon>unclassified sequences</taxon>
        <taxon>metagenomes</taxon>
        <taxon>ecological metagenomes</taxon>
    </lineage>
</organism>
<sequence>MCAITAICSDGGMNDELDEYLDKAFWDCGVSWFERRLLGLDGSRGADRRSDERCVLEGEAEKV</sequence>
<protein>
    <submittedName>
        <fullName evidence="1">Uncharacterized protein</fullName>
    </submittedName>
</protein>
<name>A0A645ER37_9ZZZZ</name>
<dbReference type="AlphaFoldDB" id="A0A645ER37"/>
<evidence type="ECO:0000313" key="1">
    <source>
        <dbReference type="EMBL" id="MPN02993.1"/>
    </source>
</evidence>
<gene>
    <name evidence="1" type="ORF">SDC9_150215</name>
</gene>
<comment type="caution">
    <text evidence="1">The sequence shown here is derived from an EMBL/GenBank/DDBJ whole genome shotgun (WGS) entry which is preliminary data.</text>
</comment>
<accession>A0A645ER37</accession>
<proteinExistence type="predicted"/>
<reference evidence="1" key="1">
    <citation type="submission" date="2019-08" db="EMBL/GenBank/DDBJ databases">
        <authorList>
            <person name="Kucharzyk K."/>
            <person name="Murdoch R.W."/>
            <person name="Higgins S."/>
            <person name="Loffler F."/>
        </authorList>
    </citation>
    <scope>NUCLEOTIDE SEQUENCE</scope>
</reference>